<dbReference type="OrthoDB" id="206387at2157"/>
<evidence type="ECO:0008006" key="5">
    <source>
        <dbReference type="Google" id="ProtNLM"/>
    </source>
</evidence>
<name>A0A3N6LYS9_NATCH</name>
<feature type="transmembrane region" description="Helical" evidence="2">
    <location>
        <begin position="541"/>
        <end position="560"/>
    </location>
</feature>
<evidence type="ECO:0000256" key="1">
    <source>
        <dbReference type="SAM" id="MobiDB-lite"/>
    </source>
</evidence>
<organism evidence="3 4">
    <name type="scientific">Natrarchaeobius chitinivorans</name>
    <dbReference type="NCBI Taxonomy" id="1679083"/>
    <lineage>
        <taxon>Archaea</taxon>
        <taxon>Methanobacteriati</taxon>
        <taxon>Methanobacteriota</taxon>
        <taxon>Stenosarchaea group</taxon>
        <taxon>Halobacteria</taxon>
        <taxon>Halobacteriales</taxon>
        <taxon>Natrialbaceae</taxon>
        <taxon>Natrarchaeobius</taxon>
    </lineage>
</organism>
<dbReference type="EMBL" id="REGA01000004">
    <property type="protein sequence ID" value="RQG96013.1"/>
    <property type="molecule type" value="Genomic_DNA"/>
</dbReference>
<feature type="compositionally biased region" description="Polar residues" evidence="1">
    <location>
        <begin position="583"/>
        <end position="592"/>
    </location>
</feature>
<comment type="caution">
    <text evidence="3">The sequence shown here is derived from an EMBL/GenBank/DDBJ whole genome shotgun (WGS) entry which is preliminary data.</text>
</comment>
<sequence>MNDVVVRCITVVLVVSFVLLAGVTGAVPAVSTSSTEGLVLAQADNSSENVTPRHQNPDEYSSAGDDDELAKWLTEHLDNRLGDSSVALEEGEYEMASEYLDDEYYERVEQYVEITGDTDGIDDIATEDEPDSETRSAYLTAAEEQDTLTSLVGQYNETKSEYETARDGSEPERAHDLARELESLTGEIEETSTRAIEQYEFLTEETGSDYTDTIDSIDNTKAAIQEEQAGVRSEQFVDTELVLDPATERASFENPLRVRGEIRAADDSTPSYDGLNITVEDHPVPVQTYENGTFTFEYRPTVEPVAADSLSVQYTPAIETRYVGTETSIPISLEQTELDVAITEQTSTAAYNETLSVSGTATAANQSVDELPVTVRLGGEPVGTTTVENGSFSKQIAVPATVPDGDQPVSVSFEPTDRALSTATANGSVTIEETATELDLEAEWTNQSDIRIDGRLVTTDGVGIEGQSIDLEIDGITGETVSTDEDGAIATTVSPSDPTQSVTVSGTYDGSDTNLDHARDEATVAPAGTDEDGVEFPSTPVLVGLGGTVFALAVGLVWWIRRRKPDETDERGDRFRDPAVSSPADSTAVAQTRVNSTLERATDQLTDDRTDAAVRNCYTAVRDAQQSILETDHVSALTHWEFYHRYRANVDDATSLQTVMEAYERAAFTTDSVSRQEAKAVLEAAHRLCFPESVSFEDDSEPAATTDD</sequence>
<keyword evidence="2" id="KW-1133">Transmembrane helix</keyword>
<feature type="compositionally biased region" description="Polar residues" evidence="1">
    <location>
        <begin position="43"/>
        <end position="54"/>
    </location>
</feature>
<dbReference type="AlphaFoldDB" id="A0A3N6LYS9"/>
<accession>A0A3N6LYS9</accession>
<gene>
    <name evidence="3" type="ORF">EA473_07510</name>
</gene>
<evidence type="ECO:0000313" key="3">
    <source>
        <dbReference type="EMBL" id="RQG96013.1"/>
    </source>
</evidence>
<evidence type="ECO:0000256" key="2">
    <source>
        <dbReference type="SAM" id="Phobius"/>
    </source>
</evidence>
<protein>
    <recommendedName>
        <fullName evidence="5">DUF4129 domain-containing protein</fullName>
    </recommendedName>
</protein>
<keyword evidence="2" id="KW-0472">Membrane</keyword>
<keyword evidence="4" id="KW-1185">Reference proteome</keyword>
<proteinExistence type="predicted"/>
<feature type="region of interest" description="Disordered" evidence="1">
    <location>
        <begin position="567"/>
        <end position="592"/>
    </location>
</feature>
<dbReference type="Proteomes" id="UP000282323">
    <property type="component" value="Unassembled WGS sequence"/>
</dbReference>
<dbReference type="RefSeq" id="WP_124195012.1">
    <property type="nucleotide sequence ID" value="NZ_REGA01000004.1"/>
</dbReference>
<reference evidence="3 4" key="1">
    <citation type="submission" date="2018-10" db="EMBL/GenBank/DDBJ databases">
        <title>Natrarchaeobius chitinivorans gen. nov., sp. nov., and Natrarchaeobius haloalkaliphilus sp. nov., alkaliphilic, chitin-utilizing haloarchaea from hypersaline alkaline lakes.</title>
        <authorList>
            <person name="Sorokin D.Y."/>
            <person name="Elcheninov A.G."/>
            <person name="Kostrikina N.A."/>
            <person name="Bale N.J."/>
            <person name="Sinninghe Damste J.S."/>
            <person name="Khijniak T.V."/>
            <person name="Kublanov I.V."/>
            <person name="Toshchakov S.V."/>
        </authorList>
    </citation>
    <scope>NUCLEOTIDE SEQUENCE [LARGE SCALE GENOMIC DNA]</scope>
    <source>
        <strain evidence="3 4">AArcht4T</strain>
    </source>
</reference>
<keyword evidence="2" id="KW-0812">Transmembrane</keyword>
<evidence type="ECO:0000313" key="4">
    <source>
        <dbReference type="Proteomes" id="UP000282323"/>
    </source>
</evidence>
<feature type="region of interest" description="Disordered" evidence="1">
    <location>
        <begin position="43"/>
        <end position="65"/>
    </location>
</feature>